<proteinExistence type="predicted"/>
<sequence>MSGWRGGWQGERYWDEVPLTCCADRYDVHVRECGLDDIAEIDTFKDLQRLDSAYAG</sequence>
<dbReference type="RefSeq" id="WP_172596400.1">
    <property type="nucleotide sequence ID" value="NZ_AP019367.1"/>
</dbReference>
<dbReference type="GeneID" id="88849741"/>
<reference evidence="2" key="1">
    <citation type="submission" date="2018-11" db="EMBL/GenBank/DDBJ databases">
        <title>Comparative genomics of Parolsenella catena and Libanicoccus massiliensis: Reclassification of Libanicoccus massiliensis as Parolsenella massiliensis comb. nov.</title>
        <authorList>
            <person name="Sakamoto M."/>
            <person name="Ikeyama N."/>
            <person name="Murakami T."/>
            <person name="Mori H."/>
            <person name="Yuki M."/>
            <person name="Ohkuma M."/>
        </authorList>
    </citation>
    <scope>NUCLEOTIDE SEQUENCE [LARGE SCALE GENOMIC DNA]</scope>
    <source>
        <strain evidence="2">JCM 31932</strain>
    </source>
</reference>
<dbReference type="KEGG" id="pcat:Pcatena_12430"/>
<keyword evidence="2" id="KW-1185">Reference proteome</keyword>
<name>A0A3G9K2I8_9ACTN</name>
<gene>
    <name evidence="1" type="ORF">Pcatena_12430</name>
</gene>
<evidence type="ECO:0000313" key="2">
    <source>
        <dbReference type="Proteomes" id="UP000273154"/>
    </source>
</evidence>
<organism evidence="1 2">
    <name type="scientific">Parolsenella catena</name>
    <dbReference type="NCBI Taxonomy" id="2003188"/>
    <lineage>
        <taxon>Bacteria</taxon>
        <taxon>Bacillati</taxon>
        <taxon>Actinomycetota</taxon>
        <taxon>Coriobacteriia</taxon>
        <taxon>Coriobacteriales</taxon>
        <taxon>Atopobiaceae</taxon>
        <taxon>Parolsenella</taxon>
    </lineage>
</organism>
<dbReference type="Proteomes" id="UP000273154">
    <property type="component" value="Chromosome"/>
</dbReference>
<accession>A0A3G9K2I8</accession>
<dbReference type="AlphaFoldDB" id="A0A3G9K2I8"/>
<evidence type="ECO:0000313" key="1">
    <source>
        <dbReference type="EMBL" id="BBH50656.1"/>
    </source>
</evidence>
<protein>
    <submittedName>
        <fullName evidence="1">Uncharacterized protein</fullName>
    </submittedName>
</protein>
<dbReference type="EMBL" id="AP019367">
    <property type="protein sequence ID" value="BBH50656.1"/>
    <property type="molecule type" value="Genomic_DNA"/>
</dbReference>